<evidence type="ECO:0008006" key="4">
    <source>
        <dbReference type="Google" id="ProtNLM"/>
    </source>
</evidence>
<evidence type="ECO:0000313" key="3">
    <source>
        <dbReference type="Proteomes" id="UP001322138"/>
    </source>
</evidence>
<dbReference type="GeneID" id="87895768"/>
<gene>
    <name evidence="2" type="ORF">QC761_205610</name>
</gene>
<evidence type="ECO:0000256" key="1">
    <source>
        <dbReference type="SAM" id="MobiDB-lite"/>
    </source>
</evidence>
<dbReference type="EMBL" id="JAFFGZ010000004">
    <property type="protein sequence ID" value="KAK4645894.1"/>
    <property type="molecule type" value="Genomic_DNA"/>
</dbReference>
<name>A0ABR0FS70_9PEZI</name>
<dbReference type="RefSeq" id="XP_062734870.1">
    <property type="nucleotide sequence ID" value="XM_062876286.1"/>
</dbReference>
<evidence type="ECO:0000313" key="2">
    <source>
        <dbReference type="EMBL" id="KAK4645894.1"/>
    </source>
</evidence>
<comment type="caution">
    <text evidence="2">The sequence shown here is derived from an EMBL/GenBank/DDBJ whole genome shotgun (WGS) entry which is preliminary data.</text>
</comment>
<sequence length="421" mass="47484">MSNAAGGSSRKNSVVSGFHGERAGGASSDTVGSLLAAIGTCLTDALRLFMFADKRHWGPDEFEQTRALEDALDEAKKDFQEMGQLVRGQFYYENDRIPESLNELRLLLAQFQEHYENLKSWARQGGPINPIWARDTSSLRKDLHRAQCRAARRISLIAEQPTPRCLGAIQVYRLQKRNEAERLRLQKQREALPPWQQQQQQSYHHQRPDHNIQSPTSPDSTMPQITTKHHPLRRPPSLESLVPKCNQIGRFQRLNSGNPSESPFNDAAFICDFCNGYLVWPDLRTMPSVRSTLPQQPPPDPLSPAYDSRTVNNGYPHWQASGLSCTANEPKTLVFAPLAIANHMPPEPGEWQAGIVCPYCEEDTYLDSGEDSGEMKYVMDDKGFGSVEEFREHLEWYHTAMAVPKLEDVVPEVVRGSCGVM</sequence>
<feature type="compositionally biased region" description="Polar residues" evidence="1">
    <location>
        <begin position="211"/>
        <end position="226"/>
    </location>
</feature>
<proteinExistence type="predicted"/>
<accession>A0ABR0FS70</accession>
<protein>
    <recommendedName>
        <fullName evidence="4">CENP-V/GFA domain-containing protein</fullName>
    </recommendedName>
</protein>
<organism evidence="2 3">
    <name type="scientific">Podospora bellae-mahoneyi</name>
    <dbReference type="NCBI Taxonomy" id="2093777"/>
    <lineage>
        <taxon>Eukaryota</taxon>
        <taxon>Fungi</taxon>
        <taxon>Dikarya</taxon>
        <taxon>Ascomycota</taxon>
        <taxon>Pezizomycotina</taxon>
        <taxon>Sordariomycetes</taxon>
        <taxon>Sordariomycetidae</taxon>
        <taxon>Sordariales</taxon>
        <taxon>Podosporaceae</taxon>
        <taxon>Podospora</taxon>
    </lineage>
</organism>
<dbReference type="Proteomes" id="UP001322138">
    <property type="component" value="Unassembled WGS sequence"/>
</dbReference>
<keyword evidence="3" id="KW-1185">Reference proteome</keyword>
<feature type="region of interest" description="Disordered" evidence="1">
    <location>
        <begin position="191"/>
        <end position="239"/>
    </location>
</feature>
<reference evidence="2 3" key="1">
    <citation type="journal article" date="2023" name="bioRxiv">
        <title>High-quality genome assemblies of four members of thePodospora anserinaspecies complex.</title>
        <authorList>
            <person name="Ament-Velasquez S.L."/>
            <person name="Vogan A.A."/>
            <person name="Wallerman O."/>
            <person name="Hartmann F."/>
            <person name="Gautier V."/>
            <person name="Silar P."/>
            <person name="Giraud T."/>
            <person name="Johannesson H."/>
        </authorList>
    </citation>
    <scope>NUCLEOTIDE SEQUENCE [LARGE SCALE GENOMIC DNA]</scope>
    <source>
        <strain evidence="2 3">CBS 112042</strain>
    </source>
</reference>